<feature type="transmembrane region" description="Helical" evidence="1">
    <location>
        <begin position="452"/>
        <end position="478"/>
    </location>
</feature>
<keyword evidence="1" id="KW-0812">Transmembrane</keyword>
<feature type="transmembrane region" description="Helical" evidence="1">
    <location>
        <begin position="56"/>
        <end position="80"/>
    </location>
</feature>
<feature type="transmembrane region" description="Helical" evidence="1">
    <location>
        <begin position="376"/>
        <end position="398"/>
    </location>
</feature>
<evidence type="ECO:0008006" key="4">
    <source>
        <dbReference type="Google" id="ProtNLM"/>
    </source>
</evidence>
<feature type="transmembrane region" description="Helical" evidence="1">
    <location>
        <begin position="237"/>
        <end position="255"/>
    </location>
</feature>
<reference evidence="3" key="1">
    <citation type="submission" date="2019-09" db="EMBL/GenBank/DDBJ databases">
        <title>Mumia zhuanghuii sp. nov. isolated from the intestinal contents of plateau pika (Ochotona curzoniae) in the Qinghai-Tibet plateau of China.</title>
        <authorList>
            <person name="Tian Z."/>
        </authorList>
    </citation>
    <scope>NUCLEOTIDE SEQUENCE [LARGE SCALE GENOMIC DNA]</scope>
    <source>
        <strain evidence="3">DSM 25564</strain>
    </source>
</reference>
<feature type="transmembrane region" description="Helical" evidence="1">
    <location>
        <begin position="484"/>
        <end position="504"/>
    </location>
</feature>
<feature type="transmembrane region" description="Helical" evidence="1">
    <location>
        <begin position="410"/>
        <end position="431"/>
    </location>
</feature>
<evidence type="ECO:0000256" key="1">
    <source>
        <dbReference type="SAM" id="Phobius"/>
    </source>
</evidence>
<dbReference type="RefSeq" id="WP_150419438.1">
    <property type="nucleotide sequence ID" value="NZ_VYRZ01000002.1"/>
</dbReference>
<proteinExistence type="predicted"/>
<protein>
    <recommendedName>
        <fullName evidence="4">Transporter</fullName>
    </recommendedName>
</protein>
<feature type="transmembrane region" description="Helical" evidence="1">
    <location>
        <begin position="101"/>
        <end position="128"/>
    </location>
</feature>
<evidence type="ECO:0000313" key="2">
    <source>
        <dbReference type="EMBL" id="KAA9087241.1"/>
    </source>
</evidence>
<keyword evidence="1" id="KW-1133">Transmembrane helix</keyword>
<dbReference type="Proteomes" id="UP000327039">
    <property type="component" value="Unassembled WGS sequence"/>
</dbReference>
<feature type="transmembrane region" description="Helical" evidence="1">
    <location>
        <begin position="173"/>
        <end position="193"/>
    </location>
</feature>
<feature type="transmembrane region" description="Helical" evidence="1">
    <location>
        <begin position="307"/>
        <end position="324"/>
    </location>
</feature>
<evidence type="ECO:0000313" key="3">
    <source>
        <dbReference type="Proteomes" id="UP000327039"/>
    </source>
</evidence>
<sequence>MVATVLKLRYRVLANTLARRPWQLVGFILSSLWGLGMLSALVAGIIALALFQGQEVAAVVVILGGSLLVIGWVIGPILVAGVESTVDATRLAPFPLTRRQVMSALAGAGITGIPGIVTMLAALATVILWVRWPVAAVVAVPSVLLGVLTCVLASRLMTELSGGLGGNRRGREVVGTVVLVLVIMTGPIMLGILNLLDSAGGDLVTRLQQAAEILPWTPLGAAWSIAPSIAAGEWIPALARTAIAVATLALLWVVWDRVLDAAATSPRQRATKAVAAGKIGLFGVFPTGGVGATWARALHGWLRDPRYLRQLITIPLFPVLFAILGGIDGFGFLVSPIVAALVLSIAGYTDISYDGTAFAAVLATGVRGREDRLGRILGAAVIGIPVIVIVAVATAMIAGDPARLPATLGASLGILFAGYAVCAVSSTLIVTPVAAPGDSPFKSVPGQTAVGGLLVFLVWGAVVVLALPSIVLAIIGFASGAEMWGWLSLAAGLGIGAVLVAVGVNVGGRMLERNGPDLLVRIKAFPT</sequence>
<comment type="caution">
    <text evidence="2">The sequence shown here is derived from an EMBL/GenBank/DDBJ whole genome shotgun (WGS) entry which is preliminary data.</text>
</comment>
<dbReference type="OrthoDB" id="3261041at2"/>
<organism evidence="2 3">
    <name type="scientific">Microbacterium radiodurans</name>
    <dbReference type="NCBI Taxonomy" id="661398"/>
    <lineage>
        <taxon>Bacteria</taxon>
        <taxon>Bacillati</taxon>
        <taxon>Actinomycetota</taxon>
        <taxon>Actinomycetes</taxon>
        <taxon>Micrococcales</taxon>
        <taxon>Microbacteriaceae</taxon>
        <taxon>Microbacterium</taxon>
    </lineage>
</organism>
<keyword evidence="1" id="KW-0472">Membrane</keyword>
<keyword evidence="3" id="KW-1185">Reference proteome</keyword>
<name>A0A5J5IT82_9MICO</name>
<dbReference type="AlphaFoldDB" id="A0A5J5IT82"/>
<feature type="transmembrane region" description="Helical" evidence="1">
    <location>
        <begin position="134"/>
        <end position="153"/>
    </location>
</feature>
<feature type="transmembrane region" description="Helical" evidence="1">
    <location>
        <begin position="21"/>
        <end position="50"/>
    </location>
</feature>
<accession>A0A5J5IT82</accession>
<feature type="transmembrane region" description="Helical" evidence="1">
    <location>
        <begin position="275"/>
        <end position="295"/>
    </location>
</feature>
<dbReference type="EMBL" id="VYRZ01000002">
    <property type="protein sequence ID" value="KAA9087241.1"/>
    <property type="molecule type" value="Genomic_DNA"/>
</dbReference>
<gene>
    <name evidence="2" type="ORF">F6B42_09855</name>
</gene>